<reference evidence="3" key="2">
    <citation type="journal article" date="2014" name="Nat. Commun.">
        <title>The emerging biofuel crop Camelina sativa retains a highly undifferentiated hexaploid genome structure.</title>
        <authorList>
            <person name="Kagale S."/>
            <person name="Koh C."/>
            <person name="Nixon J."/>
            <person name="Bollina V."/>
            <person name="Clarke W.E."/>
            <person name="Tuteja R."/>
            <person name="Spillane C."/>
            <person name="Robinson S.J."/>
            <person name="Links M.G."/>
            <person name="Clarke C."/>
            <person name="Higgins E.E."/>
            <person name="Huebert T."/>
            <person name="Sharpe A.G."/>
            <person name="Parkin I.A."/>
        </authorList>
    </citation>
    <scope>NUCLEOTIDE SEQUENCE [LARGE SCALE GENOMIC DNA]</scope>
    <source>
        <strain evidence="3">r\DH55</strain>
    </source>
</reference>
<dbReference type="PANTHER" id="PTHR47937:SF7">
    <property type="entry name" value="EXPORTIN-2 CENTRAL DOMAIN-CONTAINING PROTEIN"/>
    <property type="match status" value="1"/>
</dbReference>
<dbReference type="RefSeq" id="XP_010497145.1">
    <property type="nucleotide sequence ID" value="XM_010498843.1"/>
</dbReference>
<proteinExistence type="predicted"/>
<organism evidence="3 4">
    <name type="scientific">Camelina sativa</name>
    <name type="common">False flax</name>
    <name type="synonym">Myagrum sativum</name>
    <dbReference type="NCBI Taxonomy" id="90675"/>
    <lineage>
        <taxon>Eukaryota</taxon>
        <taxon>Viridiplantae</taxon>
        <taxon>Streptophyta</taxon>
        <taxon>Embryophyta</taxon>
        <taxon>Tracheophyta</taxon>
        <taxon>Spermatophyta</taxon>
        <taxon>Magnoliopsida</taxon>
        <taxon>eudicotyledons</taxon>
        <taxon>Gunneridae</taxon>
        <taxon>Pentapetalae</taxon>
        <taxon>rosids</taxon>
        <taxon>malvids</taxon>
        <taxon>Brassicales</taxon>
        <taxon>Brassicaceae</taxon>
        <taxon>Camelineae</taxon>
        <taxon>Camelina</taxon>
    </lineage>
</organism>
<evidence type="ECO:0000313" key="5">
    <source>
        <dbReference type="RefSeq" id="XP_010497145.1"/>
    </source>
</evidence>
<protein>
    <submittedName>
        <fullName evidence="4 5">Pentatricopeptide repeat-containing protein At3g60960, mitochondrial-like</fullName>
    </submittedName>
</protein>
<dbReference type="GeneID" id="104767678"/>
<dbReference type="PROSITE" id="PS51375">
    <property type="entry name" value="PPR"/>
    <property type="match status" value="2"/>
</dbReference>
<gene>
    <name evidence="4" type="primary">LOC104767678</name>
    <name evidence="5" type="synonym">LOC104774182</name>
</gene>
<dbReference type="SUPFAM" id="SSF48452">
    <property type="entry name" value="TPR-like"/>
    <property type="match status" value="1"/>
</dbReference>
<dbReference type="Pfam" id="PF12854">
    <property type="entry name" value="PPR_1"/>
    <property type="match status" value="1"/>
</dbReference>
<dbReference type="InterPro" id="IPR011990">
    <property type="entry name" value="TPR-like_helical_dom_sf"/>
</dbReference>
<evidence type="ECO:0000256" key="1">
    <source>
        <dbReference type="ARBA" id="ARBA00022737"/>
    </source>
</evidence>
<feature type="repeat" description="PPR" evidence="2">
    <location>
        <begin position="393"/>
        <end position="427"/>
    </location>
</feature>
<accession>A0ABM0XRQ6</accession>
<feature type="repeat" description="PPR" evidence="2">
    <location>
        <begin position="211"/>
        <end position="245"/>
    </location>
</feature>
<name>A0ABM0XRQ6_CAMSA</name>
<evidence type="ECO:0000313" key="4">
    <source>
        <dbReference type="RefSeq" id="XP_010489970.1"/>
    </source>
</evidence>
<keyword evidence="1" id="KW-0677">Repeat</keyword>
<sequence>MFLRRCLSSSSAAMSLRRSLVGLIINTNYTSLSIRRFSSVSDHDDYFNTLREVFMNPKVFMNDKRETIIDKRPISLRFRVSSLIELCQPYQASLVSRLAVSEKYRTSDSETIIIRDEIIGAMCAAKKYKEAIDLYKFFRSESTLASSSSDVSFNHIIKAHIDENRVDKALGLCNPLYDGVDTCRLLTKALVDTGRTLGALSFVKARKDLRDSVVYSYLIRGFLDLGNHDKAYELFDEFKQKTIHDDAQNRRAVVVDATFVDYWLKQGEEEKGMEIYRSLVEREGELVVCAAATGNTLLEVLLDSGKQTEAWELFNAMIANPETFDRETFTKMVNASFKLGKFKEALETFKRPELTRSSRCYSNIIAQLCDRGMMSEAEDLFSEICSDQYLCPDVPTFRSMINGYAKTGRFNEARKMLEKMVDATLLKFSVHEAQ</sequence>
<dbReference type="RefSeq" id="XP_010489970.1">
    <property type="nucleotide sequence ID" value="XM_010491668.1"/>
</dbReference>
<evidence type="ECO:0000313" key="3">
    <source>
        <dbReference type="Proteomes" id="UP000694864"/>
    </source>
</evidence>
<reference evidence="3" key="1">
    <citation type="journal article" date="1997" name="Nucleic Acids Res.">
        <title>tRNAscan-SE: a program for improved detection of transfer RNA genes in genomic sequence.</title>
        <authorList>
            <person name="Lowe T.M."/>
            <person name="Eddy S.R."/>
        </authorList>
    </citation>
    <scope>NUCLEOTIDE SEQUENCE [LARGE SCALE GENOMIC DNA]</scope>
    <source>
        <strain evidence="3">r\DH55</strain>
    </source>
</reference>
<evidence type="ECO:0000256" key="2">
    <source>
        <dbReference type="PROSITE-ProRule" id="PRU00708"/>
    </source>
</evidence>
<dbReference type="InterPro" id="IPR052308">
    <property type="entry name" value="PPR_domain-containing"/>
</dbReference>
<dbReference type="Gene3D" id="1.25.40.10">
    <property type="entry name" value="Tetratricopeptide repeat domain"/>
    <property type="match status" value="2"/>
</dbReference>
<dbReference type="Proteomes" id="UP000694864">
    <property type="component" value="Chromosome 19"/>
</dbReference>
<keyword evidence="3" id="KW-1185">Reference proteome</keyword>
<dbReference type="Pfam" id="PF01535">
    <property type="entry name" value="PPR"/>
    <property type="match status" value="3"/>
</dbReference>
<reference evidence="4 5" key="3">
    <citation type="submission" date="2025-05" db="UniProtKB">
        <authorList>
            <consortium name="RefSeq"/>
        </authorList>
    </citation>
    <scope>IDENTIFICATION</scope>
    <source>
        <tissue evidence="4 5">Leaf</tissue>
    </source>
</reference>
<dbReference type="GeneID" id="104774182"/>
<dbReference type="PANTHER" id="PTHR47937">
    <property type="entry name" value="PLASTID TRANSCRIPTIONALLY ACTIVE CHROMOSOME 2-LIKE PROTEIN"/>
    <property type="match status" value="1"/>
</dbReference>
<dbReference type="NCBIfam" id="TIGR00756">
    <property type="entry name" value="PPR"/>
    <property type="match status" value="2"/>
</dbReference>
<dbReference type="InterPro" id="IPR002885">
    <property type="entry name" value="PPR_rpt"/>
</dbReference>